<keyword evidence="3" id="KW-1185">Reference proteome</keyword>
<evidence type="ECO:0000313" key="2">
    <source>
        <dbReference type="EMBL" id="EFE37409.1"/>
    </source>
</evidence>
<feature type="region of interest" description="Disordered" evidence="1">
    <location>
        <begin position="42"/>
        <end position="94"/>
    </location>
</feature>
<dbReference type="HOGENOM" id="CLU_122468_1_0_1"/>
<name>D4DL68_TRIVH</name>
<feature type="compositionally biased region" description="Basic and acidic residues" evidence="1">
    <location>
        <begin position="77"/>
        <end position="94"/>
    </location>
</feature>
<sequence length="94" mass="10350">MITWDEKAHMKLLFAIISTSAPKVDHQAVANIMGNARIKTMVTDSNAASPATPKSKSARKKATKKRTAEEHSDEESGDAKKVKKEHVEESESEE</sequence>
<organism evidence="2 3">
    <name type="scientific">Trichophyton verrucosum (strain HKI 0517)</name>
    <dbReference type="NCBI Taxonomy" id="663202"/>
    <lineage>
        <taxon>Eukaryota</taxon>
        <taxon>Fungi</taxon>
        <taxon>Dikarya</taxon>
        <taxon>Ascomycota</taxon>
        <taxon>Pezizomycotina</taxon>
        <taxon>Eurotiomycetes</taxon>
        <taxon>Eurotiomycetidae</taxon>
        <taxon>Onygenales</taxon>
        <taxon>Arthrodermataceae</taxon>
        <taxon>Trichophyton</taxon>
    </lineage>
</organism>
<proteinExistence type="predicted"/>
<evidence type="ECO:0000256" key="1">
    <source>
        <dbReference type="SAM" id="MobiDB-lite"/>
    </source>
</evidence>
<dbReference type="RefSeq" id="XP_003018054.1">
    <property type="nucleotide sequence ID" value="XM_003018008.1"/>
</dbReference>
<gene>
    <name evidence="2" type="ORF">TRV_07942</name>
</gene>
<protein>
    <submittedName>
        <fullName evidence="2">Uncharacterized protein</fullName>
    </submittedName>
</protein>
<dbReference type="GeneID" id="9579178"/>
<dbReference type="AlphaFoldDB" id="D4DL68"/>
<accession>D4DL68</accession>
<reference evidence="3" key="1">
    <citation type="journal article" date="2011" name="Genome Biol.">
        <title>Comparative and functional genomics provide insights into the pathogenicity of dermatophytic fungi.</title>
        <authorList>
            <person name="Burmester A."/>
            <person name="Shelest E."/>
            <person name="Gloeckner G."/>
            <person name="Heddergott C."/>
            <person name="Schindler S."/>
            <person name="Staib P."/>
            <person name="Heidel A."/>
            <person name="Felder M."/>
            <person name="Petzold A."/>
            <person name="Szafranski K."/>
            <person name="Feuermann M."/>
            <person name="Pedruzzi I."/>
            <person name="Priebe S."/>
            <person name="Groth M."/>
            <person name="Winkler R."/>
            <person name="Li W."/>
            <person name="Kniemeyer O."/>
            <person name="Schroeckh V."/>
            <person name="Hertweck C."/>
            <person name="Hube B."/>
            <person name="White T.C."/>
            <person name="Platzer M."/>
            <person name="Guthke R."/>
            <person name="Heitman J."/>
            <person name="Woestemeyer J."/>
            <person name="Zipfel P.F."/>
            <person name="Monod M."/>
            <person name="Brakhage A.A."/>
        </authorList>
    </citation>
    <scope>NUCLEOTIDE SEQUENCE [LARGE SCALE GENOMIC DNA]</scope>
    <source>
        <strain evidence="3">HKI 0517</strain>
    </source>
</reference>
<comment type="caution">
    <text evidence="2">The sequence shown here is derived from an EMBL/GenBank/DDBJ whole genome shotgun (WGS) entry which is preliminary data.</text>
</comment>
<evidence type="ECO:0000313" key="3">
    <source>
        <dbReference type="Proteomes" id="UP000008383"/>
    </source>
</evidence>
<dbReference type="EMBL" id="ACYE01000493">
    <property type="protein sequence ID" value="EFE37409.1"/>
    <property type="molecule type" value="Genomic_DNA"/>
</dbReference>
<dbReference type="Proteomes" id="UP000008383">
    <property type="component" value="Unassembled WGS sequence"/>
</dbReference>
<feature type="compositionally biased region" description="Basic residues" evidence="1">
    <location>
        <begin position="56"/>
        <end position="65"/>
    </location>
</feature>
<dbReference type="OrthoDB" id="5418867at2759"/>
<dbReference type="KEGG" id="tve:TRV_07942"/>